<dbReference type="AlphaFoldDB" id="A0A8K0CV30"/>
<evidence type="ECO:0000256" key="1">
    <source>
        <dbReference type="ARBA" id="ARBA00001971"/>
    </source>
</evidence>
<dbReference type="EMBL" id="VTPC01021429">
    <property type="protein sequence ID" value="KAF2891836.1"/>
    <property type="molecule type" value="Genomic_DNA"/>
</dbReference>
<evidence type="ECO:0008006" key="15">
    <source>
        <dbReference type="Google" id="ProtNLM"/>
    </source>
</evidence>
<keyword evidence="11" id="KW-0503">Monooxygenase</keyword>
<dbReference type="Proteomes" id="UP000801492">
    <property type="component" value="Unassembled WGS sequence"/>
</dbReference>
<dbReference type="OrthoDB" id="2789670at2759"/>
<dbReference type="GO" id="GO:0005789">
    <property type="term" value="C:endoplasmic reticulum membrane"/>
    <property type="evidence" value="ECO:0007669"/>
    <property type="project" value="UniProtKB-SubCell"/>
</dbReference>
<keyword evidence="10" id="KW-0408">Iron</keyword>
<evidence type="ECO:0000256" key="6">
    <source>
        <dbReference type="ARBA" id="ARBA00022723"/>
    </source>
</evidence>
<protein>
    <recommendedName>
        <fullName evidence="15">Cytochrome P450</fullName>
    </recommendedName>
</protein>
<dbReference type="GO" id="GO:0005506">
    <property type="term" value="F:iron ion binding"/>
    <property type="evidence" value="ECO:0007669"/>
    <property type="project" value="InterPro"/>
</dbReference>
<sequence length="87" mass="9912">NAQGLPYLGIFNMRQPALLLRDTDLIRKVLVTEFNKFHDNGIEINEEADPILAKNPFFLKGDRWKIVRAQLTPLLTNAKVSFLCKSA</sequence>
<comment type="cofactor">
    <cofactor evidence="1">
        <name>heme</name>
        <dbReference type="ChEBI" id="CHEBI:30413"/>
    </cofactor>
</comment>
<dbReference type="PANTHER" id="PTHR24292">
    <property type="entry name" value="CYTOCHROME P450"/>
    <property type="match status" value="1"/>
</dbReference>
<evidence type="ECO:0000256" key="8">
    <source>
        <dbReference type="ARBA" id="ARBA00022848"/>
    </source>
</evidence>
<evidence type="ECO:0000256" key="4">
    <source>
        <dbReference type="ARBA" id="ARBA00010617"/>
    </source>
</evidence>
<dbReference type="InterPro" id="IPR001128">
    <property type="entry name" value="Cyt_P450"/>
</dbReference>
<evidence type="ECO:0000313" key="13">
    <source>
        <dbReference type="EMBL" id="KAF2891836.1"/>
    </source>
</evidence>
<dbReference type="Pfam" id="PF00067">
    <property type="entry name" value="p450"/>
    <property type="match status" value="1"/>
</dbReference>
<proteinExistence type="inferred from homology"/>
<evidence type="ECO:0000256" key="9">
    <source>
        <dbReference type="ARBA" id="ARBA00023002"/>
    </source>
</evidence>
<evidence type="ECO:0000256" key="10">
    <source>
        <dbReference type="ARBA" id="ARBA00023004"/>
    </source>
</evidence>
<dbReference type="SUPFAM" id="SSF48264">
    <property type="entry name" value="Cytochrome P450"/>
    <property type="match status" value="1"/>
</dbReference>
<keyword evidence="5" id="KW-0349">Heme</keyword>
<dbReference type="InterPro" id="IPR050476">
    <property type="entry name" value="Insect_CytP450_Detox"/>
</dbReference>
<dbReference type="GO" id="GO:0016705">
    <property type="term" value="F:oxidoreductase activity, acting on paired donors, with incorporation or reduction of molecular oxygen"/>
    <property type="evidence" value="ECO:0007669"/>
    <property type="project" value="InterPro"/>
</dbReference>
<keyword evidence="14" id="KW-1185">Reference proteome</keyword>
<gene>
    <name evidence="13" type="ORF">ILUMI_14337</name>
</gene>
<keyword evidence="8" id="KW-0492">Microsome</keyword>
<keyword evidence="12" id="KW-0472">Membrane</keyword>
<dbReference type="PANTHER" id="PTHR24292:SF54">
    <property type="entry name" value="CYP9F3-RELATED"/>
    <property type="match status" value="1"/>
</dbReference>
<evidence type="ECO:0000256" key="2">
    <source>
        <dbReference type="ARBA" id="ARBA00004174"/>
    </source>
</evidence>
<evidence type="ECO:0000256" key="7">
    <source>
        <dbReference type="ARBA" id="ARBA00022824"/>
    </source>
</evidence>
<comment type="subcellular location">
    <subcellularLocation>
        <location evidence="3">Endoplasmic reticulum membrane</location>
        <topology evidence="3">Peripheral membrane protein</topology>
    </subcellularLocation>
    <subcellularLocation>
        <location evidence="2">Microsome membrane</location>
        <topology evidence="2">Peripheral membrane protein</topology>
    </subcellularLocation>
</comment>
<dbReference type="InterPro" id="IPR036396">
    <property type="entry name" value="Cyt_P450_sf"/>
</dbReference>
<comment type="similarity">
    <text evidence="4">Belongs to the cytochrome P450 family.</text>
</comment>
<keyword evidence="7" id="KW-0256">Endoplasmic reticulum</keyword>
<evidence type="ECO:0000256" key="11">
    <source>
        <dbReference type="ARBA" id="ARBA00023033"/>
    </source>
</evidence>
<feature type="non-terminal residue" evidence="13">
    <location>
        <position position="1"/>
    </location>
</feature>
<accession>A0A8K0CV30</accession>
<evidence type="ECO:0000256" key="3">
    <source>
        <dbReference type="ARBA" id="ARBA00004406"/>
    </source>
</evidence>
<dbReference type="GO" id="GO:0004497">
    <property type="term" value="F:monooxygenase activity"/>
    <property type="evidence" value="ECO:0007669"/>
    <property type="project" value="UniProtKB-KW"/>
</dbReference>
<name>A0A8K0CV30_IGNLU</name>
<evidence type="ECO:0000256" key="5">
    <source>
        <dbReference type="ARBA" id="ARBA00022617"/>
    </source>
</evidence>
<dbReference type="Gene3D" id="1.10.630.10">
    <property type="entry name" value="Cytochrome P450"/>
    <property type="match status" value="1"/>
</dbReference>
<evidence type="ECO:0000256" key="12">
    <source>
        <dbReference type="ARBA" id="ARBA00023136"/>
    </source>
</evidence>
<keyword evidence="9" id="KW-0560">Oxidoreductase</keyword>
<reference evidence="13" key="1">
    <citation type="submission" date="2019-08" db="EMBL/GenBank/DDBJ databases">
        <title>The genome of the North American firefly Photinus pyralis.</title>
        <authorList>
            <consortium name="Photinus pyralis genome working group"/>
            <person name="Fallon T.R."/>
            <person name="Sander Lower S.E."/>
            <person name="Weng J.-K."/>
        </authorList>
    </citation>
    <scope>NUCLEOTIDE SEQUENCE</scope>
    <source>
        <strain evidence="13">TRF0915ILg1</strain>
        <tissue evidence="13">Whole body</tissue>
    </source>
</reference>
<dbReference type="GO" id="GO:0020037">
    <property type="term" value="F:heme binding"/>
    <property type="evidence" value="ECO:0007669"/>
    <property type="project" value="InterPro"/>
</dbReference>
<evidence type="ECO:0000313" key="14">
    <source>
        <dbReference type="Proteomes" id="UP000801492"/>
    </source>
</evidence>
<organism evidence="13 14">
    <name type="scientific">Ignelater luminosus</name>
    <name type="common">Cucubano</name>
    <name type="synonym">Pyrophorus luminosus</name>
    <dbReference type="NCBI Taxonomy" id="2038154"/>
    <lineage>
        <taxon>Eukaryota</taxon>
        <taxon>Metazoa</taxon>
        <taxon>Ecdysozoa</taxon>
        <taxon>Arthropoda</taxon>
        <taxon>Hexapoda</taxon>
        <taxon>Insecta</taxon>
        <taxon>Pterygota</taxon>
        <taxon>Neoptera</taxon>
        <taxon>Endopterygota</taxon>
        <taxon>Coleoptera</taxon>
        <taxon>Polyphaga</taxon>
        <taxon>Elateriformia</taxon>
        <taxon>Elateroidea</taxon>
        <taxon>Elateridae</taxon>
        <taxon>Agrypninae</taxon>
        <taxon>Pyrophorini</taxon>
        <taxon>Ignelater</taxon>
    </lineage>
</organism>
<comment type="caution">
    <text evidence="13">The sequence shown here is derived from an EMBL/GenBank/DDBJ whole genome shotgun (WGS) entry which is preliminary data.</text>
</comment>
<keyword evidence="6" id="KW-0479">Metal-binding</keyword>